<evidence type="ECO:0000313" key="1">
    <source>
        <dbReference type="EMBL" id="CAG8793148.1"/>
    </source>
</evidence>
<dbReference type="EMBL" id="CAJVQC010053613">
    <property type="protein sequence ID" value="CAG8793148.1"/>
    <property type="molecule type" value="Genomic_DNA"/>
</dbReference>
<name>A0ACA9RHV3_9GLOM</name>
<evidence type="ECO:0000313" key="2">
    <source>
        <dbReference type="Proteomes" id="UP000789920"/>
    </source>
</evidence>
<organism evidence="1 2">
    <name type="scientific">Racocetra persica</name>
    <dbReference type="NCBI Taxonomy" id="160502"/>
    <lineage>
        <taxon>Eukaryota</taxon>
        <taxon>Fungi</taxon>
        <taxon>Fungi incertae sedis</taxon>
        <taxon>Mucoromycota</taxon>
        <taxon>Glomeromycotina</taxon>
        <taxon>Glomeromycetes</taxon>
        <taxon>Diversisporales</taxon>
        <taxon>Gigasporaceae</taxon>
        <taxon>Racocetra</taxon>
    </lineage>
</organism>
<reference evidence="1" key="1">
    <citation type="submission" date="2021-06" db="EMBL/GenBank/DDBJ databases">
        <authorList>
            <person name="Kallberg Y."/>
            <person name="Tangrot J."/>
            <person name="Rosling A."/>
        </authorList>
    </citation>
    <scope>NUCLEOTIDE SEQUENCE</scope>
    <source>
        <strain evidence="1">MA461A</strain>
    </source>
</reference>
<proteinExistence type="predicted"/>
<keyword evidence="2" id="KW-1185">Reference proteome</keyword>
<accession>A0ACA9RHV3</accession>
<dbReference type="Proteomes" id="UP000789920">
    <property type="component" value="Unassembled WGS sequence"/>
</dbReference>
<sequence length="59" mass="6651">MFNIYTPHKSTKQNKLQYATAKCHKGIKIDIKKAYETGVCLLKKLIAETCETASLTADF</sequence>
<gene>
    <name evidence="1" type="ORF">RPERSI_LOCUS19526</name>
</gene>
<comment type="caution">
    <text evidence="1">The sequence shown here is derived from an EMBL/GenBank/DDBJ whole genome shotgun (WGS) entry which is preliminary data.</text>
</comment>
<protein>
    <submittedName>
        <fullName evidence="1">26561_t:CDS:1</fullName>
    </submittedName>
</protein>